<feature type="chain" id="PRO_5013200884" evidence="1">
    <location>
        <begin position="19"/>
        <end position="439"/>
    </location>
</feature>
<dbReference type="STRING" id="1434701.SAMN05443634_103190"/>
<dbReference type="OrthoDB" id="9793489at2"/>
<evidence type="ECO:0000313" key="4">
    <source>
        <dbReference type="EMBL" id="SHK76541.1"/>
    </source>
</evidence>
<dbReference type="Pfam" id="PF00144">
    <property type="entry name" value="Beta-lactamase"/>
    <property type="match status" value="1"/>
</dbReference>
<reference evidence="3" key="5">
    <citation type="submission" date="2024-05" db="EMBL/GenBank/DDBJ databases">
        <authorList>
            <person name="Sun Q."/>
            <person name="Zhou Y."/>
        </authorList>
    </citation>
    <scope>NUCLEOTIDE SEQUENCE</scope>
    <source>
        <strain evidence="3">CGMCC 1.12707</strain>
    </source>
</reference>
<name>A0A1M6V5A1_9FLAO</name>
<dbReference type="GO" id="GO:0004180">
    <property type="term" value="F:carboxypeptidase activity"/>
    <property type="evidence" value="ECO:0007669"/>
    <property type="project" value="UniProtKB-KW"/>
</dbReference>
<dbReference type="Proteomes" id="UP000650994">
    <property type="component" value="Unassembled WGS sequence"/>
</dbReference>
<dbReference type="InterPro" id="IPR050491">
    <property type="entry name" value="AmpC-like"/>
</dbReference>
<sequence>MKKIMLSTLCMLSLTSFAQEVNKKSLDSLFTHLNQQKIGAGSVSIFKNGKEVYANSYGNRDYENSLINNTETKFRIGSISKTFTATLILKLIEENKLSLDTKLSKFYPKVLNSDKITIKDLLQHTSGIHNITDDVDYDSWLSTDFTKEELLSKIYNLKSDFDPSSEEGYSNPNYILLSFIIEDVTKKSYKDALQKYITTPLGLKNTKVGGKILDQKNEAKSYQYINNNYVLQPETSMSIPLGAGFIVSTSSDLNKFMYSLLSGKILKESTLQLMKKINETAGLGLFKDTADSSIGFGHTGGIDGFSSYSFCFDNNEFCYSFIKNVDEYSTSDLKNNLFNATHSKNISIPTKSTSFAVSNEVLKQYTNDYSSVEIPVTVKFFIENNNLMAQATGQRAFPLSATSNTEFEFAAAKIKIVFEENGNKMNLIQNGKTFNFNKN</sequence>
<proteinExistence type="predicted"/>
<keyword evidence="3" id="KW-0645">Protease</keyword>
<evidence type="ECO:0000313" key="6">
    <source>
        <dbReference type="Proteomes" id="UP000650994"/>
    </source>
</evidence>
<dbReference type="PANTHER" id="PTHR46825:SF7">
    <property type="entry name" value="D-ALANYL-D-ALANINE CARBOXYPEPTIDASE"/>
    <property type="match status" value="1"/>
</dbReference>
<organism evidence="4 5">
    <name type="scientific">Chishuiella changwenlii</name>
    <dbReference type="NCBI Taxonomy" id="1434701"/>
    <lineage>
        <taxon>Bacteria</taxon>
        <taxon>Pseudomonadati</taxon>
        <taxon>Bacteroidota</taxon>
        <taxon>Flavobacteriia</taxon>
        <taxon>Flavobacteriales</taxon>
        <taxon>Weeksellaceae</taxon>
        <taxon>Chishuiella</taxon>
    </lineage>
</organism>
<dbReference type="EMBL" id="BMFL01000012">
    <property type="protein sequence ID" value="GGF01814.1"/>
    <property type="molecule type" value="Genomic_DNA"/>
</dbReference>
<dbReference type="InterPro" id="IPR012338">
    <property type="entry name" value="Beta-lactam/transpept-like"/>
</dbReference>
<protein>
    <submittedName>
        <fullName evidence="4">CubicO group peptidase, beta-lactamase class C family</fullName>
    </submittedName>
    <submittedName>
        <fullName evidence="3">D-Ala-D-Ala carboxypeptidase</fullName>
    </submittedName>
</protein>
<dbReference type="PANTHER" id="PTHR46825">
    <property type="entry name" value="D-ALANYL-D-ALANINE-CARBOXYPEPTIDASE/ENDOPEPTIDASE AMPH"/>
    <property type="match status" value="1"/>
</dbReference>
<dbReference type="SUPFAM" id="SSF56601">
    <property type="entry name" value="beta-lactamase/transpeptidase-like"/>
    <property type="match status" value="1"/>
</dbReference>
<keyword evidence="1" id="KW-0732">Signal</keyword>
<dbReference type="Proteomes" id="UP000184120">
    <property type="component" value="Unassembled WGS sequence"/>
</dbReference>
<keyword evidence="3" id="KW-0121">Carboxypeptidase</keyword>
<evidence type="ECO:0000313" key="5">
    <source>
        <dbReference type="Proteomes" id="UP000184120"/>
    </source>
</evidence>
<reference evidence="3" key="1">
    <citation type="journal article" date="2014" name="Int. J. Syst. Evol. Microbiol.">
        <title>Complete genome of a new Firmicutes species belonging to the dominant human colonic microbiota ('Ruminococcus bicirculans') reveals two chromosomes and a selective capacity to utilize plant glucans.</title>
        <authorList>
            <consortium name="NISC Comparative Sequencing Program"/>
            <person name="Wegmann U."/>
            <person name="Louis P."/>
            <person name="Goesmann A."/>
            <person name="Henrissat B."/>
            <person name="Duncan S.H."/>
            <person name="Flint H.J."/>
        </authorList>
    </citation>
    <scope>NUCLEOTIDE SEQUENCE</scope>
    <source>
        <strain evidence="3">CGMCC 1.12707</strain>
    </source>
</reference>
<accession>A0A1M6V5A1</accession>
<evidence type="ECO:0000256" key="1">
    <source>
        <dbReference type="SAM" id="SignalP"/>
    </source>
</evidence>
<reference evidence="6" key="4">
    <citation type="journal article" date="2019" name="Int. J. Syst. Evol. Microbiol.">
        <title>The Global Catalogue of Microorganisms (GCM) 10K type strain sequencing project: providing services to taxonomists for standard genome sequencing and annotation.</title>
        <authorList>
            <consortium name="The Broad Institute Genomics Platform"/>
            <consortium name="The Broad Institute Genome Sequencing Center for Infectious Disease"/>
            <person name="Wu L."/>
            <person name="Ma J."/>
        </authorList>
    </citation>
    <scope>NUCLEOTIDE SEQUENCE [LARGE SCALE GENOMIC DNA]</scope>
    <source>
        <strain evidence="6">CGMCC 1.12707</strain>
    </source>
</reference>
<keyword evidence="6" id="KW-1185">Reference proteome</keyword>
<gene>
    <name evidence="3" type="ORF">GCM10010984_19100</name>
    <name evidence="4" type="ORF">SAMN05443634_103190</name>
</gene>
<feature type="domain" description="Beta-lactamase-related" evidence="2">
    <location>
        <begin position="26"/>
        <end position="310"/>
    </location>
</feature>
<reference evidence="4" key="3">
    <citation type="submission" date="2016-11" db="EMBL/GenBank/DDBJ databases">
        <authorList>
            <person name="Jaros S."/>
            <person name="Januszkiewicz K."/>
            <person name="Wedrychowicz H."/>
        </authorList>
    </citation>
    <scope>NUCLEOTIDE SEQUENCE [LARGE SCALE GENOMIC DNA]</scope>
    <source>
        <strain evidence="4">DSM 27989</strain>
    </source>
</reference>
<dbReference type="AlphaFoldDB" id="A0A1M6V5A1"/>
<evidence type="ECO:0000313" key="3">
    <source>
        <dbReference type="EMBL" id="GGF01814.1"/>
    </source>
</evidence>
<keyword evidence="3" id="KW-0378">Hydrolase</keyword>
<evidence type="ECO:0000259" key="2">
    <source>
        <dbReference type="Pfam" id="PF00144"/>
    </source>
</evidence>
<feature type="signal peptide" evidence="1">
    <location>
        <begin position="1"/>
        <end position="18"/>
    </location>
</feature>
<reference evidence="5" key="2">
    <citation type="submission" date="2016-11" db="EMBL/GenBank/DDBJ databases">
        <authorList>
            <person name="Varghese N."/>
            <person name="Submissions S."/>
        </authorList>
    </citation>
    <scope>NUCLEOTIDE SEQUENCE [LARGE SCALE GENOMIC DNA]</scope>
    <source>
        <strain evidence="5">DSM 27989</strain>
    </source>
</reference>
<dbReference type="Gene3D" id="3.40.710.10">
    <property type="entry name" value="DD-peptidase/beta-lactamase superfamily"/>
    <property type="match status" value="1"/>
</dbReference>
<dbReference type="RefSeq" id="WP_072930141.1">
    <property type="nucleotide sequence ID" value="NZ_BMFL01000012.1"/>
</dbReference>
<dbReference type="EMBL" id="FRBH01000003">
    <property type="protein sequence ID" value="SHK76541.1"/>
    <property type="molecule type" value="Genomic_DNA"/>
</dbReference>
<dbReference type="InterPro" id="IPR001466">
    <property type="entry name" value="Beta-lactam-related"/>
</dbReference>